<dbReference type="PANTHER" id="PTHR35369:SF2">
    <property type="entry name" value="BLR3025 PROTEIN"/>
    <property type="match status" value="1"/>
</dbReference>
<dbReference type="EMBL" id="JBHLXD010000012">
    <property type="protein sequence ID" value="MFC0208524.1"/>
    <property type="molecule type" value="Genomic_DNA"/>
</dbReference>
<dbReference type="PANTHER" id="PTHR35369">
    <property type="entry name" value="BLR3025 PROTEIN-RELATED"/>
    <property type="match status" value="1"/>
</dbReference>
<keyword evidence="5" id="KW-1185">Reference proteome</keyword>
<dbReference type="Pfam" id="PF00817">
    <property type="entry name" value="IMS"/>
    <property type="match status" value="1"/>
</dbReference>
<dbReference type="InterPro" id="IPR001126">
    <property type="entry name" value="UmuC"/>
</dbReference>
<proteinExistence type="inferred from homology"/>
<sequence length="494" mass="54093">MGRSWRCGAPACHPPLAVSHREKGAQRIAALDERAEALGLRPGLGLADARAMHPSLAIVEADPQADRRLLEEIAEWCDRYTPLVALDGADGLFLDITGCAHLFGGEQAMMRDILSRLLSQGFDARAGLASCPGAAWAVARFSGPAIVPPGAERQALAPLPLSALRIDARARAGLQGVGLHTVGAILDAPRAPLVRRFGAGLVRRLDQALGQAEEAICPRRPAPPLSVERQLAEPIMQVEEIEALSHRLALTLRQELERRGEGADALQLSLFRVDGAVHRLVVRTARPVRDPAAIRRLFREKLAATGEELDTGYGFELVRLSVLEASPFAIVQTDLAGESREAEAALALFADRLAARLGETALRRPVPVESHVPERAVRMVPFAAGQQKKPAQGPAGGERPIRLFARPEPVDVVAAEVPEGPPLRFRWRRATYHVARAEGPERLAPEWWREMEDAPERDYFRIEDAEGRRFWLFRQGLYGAVAEAPRWFMHGIFA</sequence>
<evidence type="ECO:0000313" key="4">
    <source>
        <dbReference type="EMBL" id="MFC0208524.1"/>
    </source>
</evidence>
<dbReference type="Proteomes" id="UP001589755">
    <property type="component" value="Unassembled WGS sequence"/>
</dbReference>
<dbReference type="CDD" id="cd03468">
    <property type="entry name" value="PolY_like"/>
    <property type="match status" value="1"/>
</dbReference>
<organism evidence="4 5">
    <name type="scientific">Chelativorans intermedius</name>
    <dbReference type="NCBI Taxonomy" id="515947"/>
    <lineage>
        <taxon>Bacteria</taxon>
        <taxon>Pseudomonadati</taxon>
        <taxon>Pseudomonadota</taxon>
        <taxon>Alphaproteobacteria</taxon>
        <taxon>Hyphomicrobiales</taxon>
        <taxon>Phyllobacteriaceae</taxon>
        <taxon>Chelativorans</taxon>
    </lineage>
</organism>
<dbReference type="Gene3D" id="3.40.1170.60">
    <property type="match status" value="1"/>
</dbReference>
<dbReference type="InterPro" id="IPR043502">
    <property type="entry name" value="DNA/RNA_pol_sf"/>
</dbReference>
<feature type="domain" description="UmuC" evidence="3">
    <location>
        <begin position="14"/>
        <end position="138"/>
    </location>
</feature>
<dbReference type="RefSeq" id="WP_261521343.1">
    <property type="nucleotide sequence ID" value="NZ_JAODNW010000017.1"/>
</dbReference>
<evidence type="ECO:0000256" key="1">
    <source>
        <dbReference type="ARBA" id="ARBA00010945"/>
    </source>
</evidence>
<evidence type="ECO:0000313" key="5">
    <source>
        <dbReference type="Proteomes" id="UP001589755"/>
    </source>
</evidence>
<comment type="similarity">
    <text evidence="1">Belongs to the DNA polymerase type-Y family.</text>
</comment>
<name>A0ABV6D7B1_9HYPH</name>
<evidence type="ECO:0000259" key="3">
    <source>
        <dbReference type="Pfam" id="PF00817"/>
    </source>
</evidence>
<dbReference type="Gene3D" id="3.30.70.270">
    <property type="match status" value="1"/>
</dbReference>
<protein>
    <submittedName>
        <fullName evidence="4">DNA polymerase Y family protein</fullName>
    </submittedName>
</protein>
<accession>A0ABV6D7B1</accession>
<dbReference type="InterPro" id="IPR043128">
    <property type="entry name" value="Rev_trsase/Diguanyl_cyclase"/>
</dbReference>
<comment type="caution">
    <text evidence="4">The sequence shown here is derived from an EMBL/GenBank/DDBJ whole genome shotgun (WGS) entry which is preliminary data.</text>
</comment>
<reference evidence="4 5" key="1">
    <citation type="submission" date="2024-09" db="EMBL/GenBank/DDBJ databases">
        <authorList>
            <person name="Sun Q."/>
            <person name="Mori K."/>
        </authorList>
    </citation>
    <scope>NUCLEOTIDE SEQUENCE [LARGE SCALE GENOMIC DNA]</scope>
    <source>
        <strain evidence="4 5">CCM 8543</strain>
    </source>
</reference>
<keyword evidence="2" id="KW-0227">DNA damage</keyword>
<dbReference type="SUPFAM" id="SSF56672">
    <property type="entry name" value="DNA/RNA polymerases"/>
    <property type="match status" value="1"/>
</dbReference>
<gene>
    <name evidence="4" type="ORF">ACFFJ2_08945</name>
</gene>
<dbReference type="InterPro" id="IPR050356">
    <property type="entry name" value="SulA_CellDiv_inhibitor"/>
</dbReference>
<evidence type="ECO:0000256" key="2">
    <source>
        <dbReference type="ARBA" id="ARBA00022763"/>
    </source>
</evidence>